<accession>A0A6N6MEK5</accession>
<evidence type="ECO:0000313" key="2">
    <source>
        <dbReference type="EMBL" id="KAB1068185.1"/>
    </source>
</evidence>
<dbReference type="Proteomes" id="UP000441523">
    <property type="component" value="Unassembled WGS sequence"/>
</dbReference>
<feature type="region of interest" description="Disordered" evidence="1">
    <location>
        <begin position="31"/>
        <end position="63"/>
    </location>
</feature>
<protein>
    <submittedName>
        <fullName evidence="2">Uncharacterized protein</fullName>
    </submittedName>
</protein>
<proteinExistence type="predicted"/>
<name>A0A6N6MEK5_9HYPH</name>
<organism evidence="2 3">
    <name type="scientific">Methylobacterium planeticum</name>
    <dbReference type="NCBI Taxonomy" id="2615211"/>
    <lineage>
        <taxon>Bacteria</taxon>
        <taxon>Pseudomonadati</taxon>
        <taxon>Pseudomonadota</taxon>
        <taxon>Alphaproteobacteria</taxon>
        <taxon>Hyphomicrobiales</taxon>
        <taxon>Methylobacteriaceae</taxon>
        <taxon>Methylobacterium</taxon>
    </lineage>
</organism>
<gene>
    <name evidence="2" type="ORF">F6X51_27125</name>
</gene>
<dbReference type="AlphaFoldDB" id="A0A6N6MEK5"/>
<comment type="caution">
    <text evidence="2">The sequence shown here is derived from an EMBL/GenBank/DDBJ whole genome shotgun (WGS) entry which is preliminary data.</text>
</comment>
<dbReference type="EMBL" id="VZZJ01000057">
    <property type="protein sequence ID" value="KAB1068185.1"/>
    <property type="molecule type" value="Genomic_DNA"/>
</dbReference>
<dbReference type="RefSeq" id="WP_150967126.1">
    <property type="nucleotide sequence ID" value="NZ_VZZJ01000057.1"/>
</dbReference>
<evidence type="ECO:0000256" key="1">
    <source>
        <dbReference type="SAM" id="MobiDB-lite"/>
    </source>
</evidence>
<keyword evidence="3" id="KW-1185">Reference proteome</keyword>
<sequence>MRPTMAPDKPALWVFGYDMEDIDRRQAAEVEAGRARPSQGFPVIWRGDDPVPPPRWAKGSDLTPEENEDWVATMVLMVGGEPHERGDKGWPLDLHIIIDGLKAEIERRAAA</sequence>
<evidence type="ECO:0000313" key="3">
    <source>
        <dbReference type="Proteomes" id="UP000441523"/>
    </source>
</evidence>
<reference evidence="2 3" key="1">
    <citation type="submission" date="2019-09" db="EMBL/GenBank/DDBJ databases">
        <title>YIM 132548 draft genome.</title>
        <authorList>
            <person name="Jiang L."/>
        </authorList>
    </citation>
    <scope>NUCLEOTIDE SEQUENCE [LARGE SCALE GENOMIC DNA]</scope>
    <source>
        <strain evidence="2 3">YIM 132548</strain>
    </source>
</reference>